<dbReference type="EMBL" id="SRLA01000002">
    <property type="protein sequence ID" value="TGE08373.1"/>
    <property type="molecule type" value="Genomic_DNA"/>
</dbReference>
<keyword evidence="3" id="KW-1185">Reference proteome</keyword>
<reference evidence="2 3" key="1">
    <citation type="submission" date="2019-04" db="EMBL/GenBank/DDBJ databases">
        <authorList>
            <person name="Feng G."/>
            <person name="Zhang J."/>
            <person name="Zhu H."/>
        </authorList>
    </citation>
    <scope>NUCLEOTIDE SEQUENCE [LARGE SCALE GENOMIC DNA]</scope>
    <source>
        <strain evidence="2 3">92R-1</strain>
    </source>
</reference>
<dbReference type="Proteomes" id="UP000298337">
    <property type="component" value="Unassembled WGS sequence"/>
</dbReference>
<evidence type="ECO:0000256" key="1">
    <source>
        <dbReference type="SAM" id="Phobius"/>
    </source>
</evidence>
<feature type="transmembrane region" description="Helical" evidence="1">
    <location>
        <begin position="12"/>
        <end position="31"/>
    </location>
</feature>
<proteinExistence type="predicted"/>
<dbReference type="Pfam" id="PF06912">
    <property type="entry name" value="DUF1275"/>
    <property type="match status" value="1"/>
</dbReference>
<comment type="caution">
    <text evidence="2">The sequence shown here is derived from an EMBL/GenBank/DDBJ whole genome shotgun (WGS) entry which is preliminary data.</text>
</comment>
<dbReference type="OrthoDB" id="5125627at2"/>
<feature type="transmembrane region" description="Helical" evidence="1">
    <location>
        <begin position="86"/>
        <end position="108"/>
    </location>
</feature>
<accession>A0A4Z0P7P5</accession>
<dbReference type="InterPro" id="IPR010699">
    <property type="entry name" value="DUF1275"/>
</dbReference>
<evidence type="ECO:0000313" key="2">
    <source>
        <dbReference type="EMBL" id="TGE08373.1"/>
    </source>
</evidence>
<sequence length="238" mass="25432">MPLQLEKRIRHLSVLLTVVAGFCDTVTFVAADSLFSAHVTGNFIVFAYDVVHHADTHAWTKLCSFPVFVVAVAVGRWVGRRHPNRYALLLWEGGLLLMAGLLVVGLGWQSRHPAALGQVAALLVVFAMGLQNAFGRLFAKETYGPTTVMTGNVTQATLDVVAWLTAPQLTPEAAASLRKQFLVMGAFLLGCLTGAVAAKLGGLGVVLGAGVLLLVLALGWHRQARREQESAPLQSALN</sequence>
<organism evidence="2 3">
    <name type="scientific">Hymenobacter fodinae</name>
    <dbReference type="NCBI Taxonomy" id="2510796"/>
    <lineage>
        <taxon>Bacteria</taxon>
        <taxon>Pseudomonadati</taxon>
        <taxon>Bacteroidota</taxon>
        <taxon>Cytophagia</taxon>
        <taxon>Cytophagales</taxon>
        <taxon>Hymenobacteraceae</taxon>
        <taxon>Hymenobacter</taxon>
    </lineage>
</organism>
<feature type="transmembrane region" description="Helical" evidence="1">
    <location>
        <begin position="58"/>
        <end position="79"/>
    </location>
</feature>
<evidence type="ECO:0000313" key="3">
    <source>
        <dbReference type="Proteomes" id="UP000298337"/>
    </source>
</evidence>
<dbReference type="PANTHER" id="PTHR37314">
    <property type="entry name" value="SLR0142 PROTEIN"/>
    <property type="match status" value="1"/>
</dbReference>
<feature type="transmembrane region" description="Helical" evidence="1">
    <location>
        <begin position="181"/>
        <end position="197"/>
    </location>
</feature>
<keyword evidence="1" id="KW-1133">Transmembrane helix</keyword>
<protein>
    <submittedName>
        <fullName evidence="2">DUF1275 domain-containing protein</fullName>
    </submittedName>
</protein>
<dbReference type="PANTHER" id="PTHR37314:SF5">
    <property type="entry name" value="SLR0142 PROTEIN"/>
    <property type="match status" value="1"/>
</dbReference>
<name>A0A4Z0P7P5_9BACT</name>
<dbReference type="RefSeq" id="WP_135434283.1">
    <property type="nucleotide sequence ID" value="NZ_SRLA01000002.1"/>
</dbReference>
<gene>
    <name evidence="2" type="ORF">EU556_11705</name>
</gene>
<dbReference type="AlphaFoldDB" id="A0A4Z0P7P5"/>
<keyword evidence="1" id="KW-0812">Transmembrane</keyword>
<keyword evidence="1" id="KW-0472">Membrane</keyword>
<feature type="transmembrane region" description="Helical" evidence="1">
    <location>
        <begin position="114"/>
        <end position="134"/>
    </location>
</feature>
<feature type="transmembrane region" description="Helical" evidence="1">
    <location>
        <begin position="203"/>
        <end position="220"/>
    </location>
</feature>